<dbReference type="RefSeq" id="WP_103943135.1">
    <property type="nucleotide sequence ID" value="NZ_FNVO01000020.1"/>
</dbReference>
<accession>A0A1H6DPD5</accession>
<evidence type="ECO:0000313" key="3">
    <source>
        <dbReference type="Proteomes" id="UP000236723"/>
    </source>
</evidence>
<organism evidence="2 3">
    <name type="scientific">Thermomonospora echinospora</name>
    <dbReference type="NCBI Taxonomy" id="1992"/>
    <lineage>
        <taxon>Bacteria</taxon>
        <taxon>Bacillati</taxon>
        <taxon>Actinomycetota</taxon>
        <taxon>Actinomycetes</taxon>
        <taxon>Streptosporangiales</taxon>
        <taxon>Thermomonosporaceae</taxon>
        <taxon>Thermomonospora</taxon>
    </lineage>
</organism>
<dbReference type="AlphaFoldDB" id="A0A1H6DPD5"/>
<protein>
    <recommendedName>
        <fullName evidence="4">Nucleotidyltransferase</fullName>
    </recommendedName>
</protein>
<dbReference type="OrthoDB" id="5192884at2"/>
<evidence type="ECO:0000256" key="1">
    <source>
        <dbReference type="SAM" id="MobiDB-lite"/>
    </source>
</evidence>
<evidence type="ECO:0008006" key="4">
    <source>
        <dbReference type="Google" id="ProtNLM"/>
    </source>
</evidence>
<sequence>MPINRCELFEILEDLGLPQEDYVVAGSAPLLVHGLRESINDVDVVARGAAWAAAAARGRVESAPYDRVRAVFLHGGEVEVLDGWFPETLGWKVDRLIDEADVVDGFRFLSVERTLEWKELLGRDKDDADLRSARRDGETPAGRGRSGRQ</sequence>
<dbReference type="SUPFAM" id="SSF81301">
    <property type="entry name" value="Nucleotidyltransferase"/>
    <property type="match status" value="1"/>
</dbReference>
<dbReference type="Proteomes" id="UP000236723">
    <property type="component" value="Unassembled WGS sequence"/>
</dbReference>
<proteinExistence type="predicted"/>
<feature type="compositionally biased region" description="Basic and acidic residues" evidence="1">
    <location>
        <begin position="129"/>
        <end position="138"/>
    </location>
</feature>
<dbReference type="EMBL" id="FNVO01000020">
    <property type="protein sequence ID" value="SEG87227.1"/>
    <property type="molecule type" value="Genomic_DNA"/>
</dbReference>
<dbReference type="InterPro" id="IPR043519">
    <property type="entry name" value="NT_sf"/>
</dbReference>
<evidence type="ECO:0000313" key="2">
    <source>
        <dbReference type="EMBL" id="SEG87227.1"/>
    </source>
</evidence>
<reference evidence="3" key="1">
    <citation type="submission" date="2016-10" db="EMBL/GenBank/DDBJ databases">
        <authorList>
            <person name="Varghese N."/>
            <person name="Submissions S."/>
        </authorList>
    </citation>
    <scope>NUCLEOTIDE SEQUENCE [LARGE SCALE GENOMIC DNA]</scope>
    <source>
        <strain evidence="3">DSM 43163</strain>
    </source>
</reference>
<gene>
    <name evidence="2" type="ORF">SAMN04489712_12093</name>
</gene>
<keyword evidence="3" id="KW-1185">Reference proteome</keyword>
<name>A0A1H6DPD5_9ACTN</name>
<feature type="region of interest" description="Disordered" evidence="1">
    <location>
        <begin position="129"/>
        <end position="149"/>
    </location>
</feature>